<reference evidence="1" key="1">
    <citation type="submission" date="2022-12" db="EMBL/GenBank/DDBJ databases">
        <authorList>
            <consortium name="Asia Pacific Centre for Animal Health"/>
            <person name="Klose S.M."/>
            <person name="Legione A.R."/>
            <person name="Monotti I."/>
            <person name="Bushell R."/>
            <person name="Marenda M.S."/>
            <person name="Sugiyama T."/>
            <person name="Browning G.F."/>
            <person name="Vaz P.K."/>
        </authorList>
    </citation>
    <scope>NUCLEOTIDE SEQUENCE</scope>
    <source>
        <strain evidence="1">Felid995</strain>
    </source>
</reference>
<protein>
    <submittedName>
        <fullName evidence="1">DUF3883 domain-containing protein</fullName>
    </submittedName>
</protein>
<keyword evidence="2" id="KW-1185">Reference proteome</keyword>
<organism evidence="1 2">
    <name type="scientific">Mycoplasmopsis edwardii</name>
    <dbReference type="NCBI Taxonomy" id="53558"/>
    <lineage>
        <taxon>Bacteria</taxon>
        <taxon>Bacillati</taxon>
        <taxon>Mycoplasmatota</taxon>
        <taxon>Mycoplasmoidales</taxon>
        <taxon>Metamycoplasmataceae</taxon>
        <taxon>Mycoplasmopsis</taxon>
    </lineage>
</organism>
<evidence type="ECO:0000313" key="1">
    <source>
        <dbReference type="EMBL" id="WBP84334.1"/>
    </source>
</evidence>
<dbReference type="EMBL" id="CP114370">
    <property type="protein sequence ID" value="WBP84334.1"/>
    <property type="molecule type" value="Genomic_DNA"/>
</dbReference>
<dbReference type="Proteomes" id="UP001213039">
    <property type="component" value="Chromosome"/>
</dbReference>
<gene>
    <name evidence="1" type="ORF">Me_995_000314</name>
</gene>
<sequence>MKKEFMNNINTWIKTEEYKGLLAKEEEKLKVLKEFKEIFNESKIANMDIDDYVIGKHEESFCYYVEQKLKFFGNISGRTNAYQKFVIYWNSSLGKYVFGGKNHKNRKGFGSNVDEIFTNIKEQLIELIKSSKKNDYKGISLSPFNNQFKNKVAFLYNNEKQIPIYSDNHLNIILSSLNIKFNPEESVEFKRKTLFNFYQNNSIDKILSTSMFASFIYSYYGFINKSKKNIKLIDLEVKIIDTKEYENKIPKVVVYDPEVEKKKKEIGTKGEEIVLDYLSKNMNDLNIKKIYNWCSGDSQDDSKGYDFSYITNDGKEFFVEVKTTTKNIKNKIIFEMSKKEFSIMNKNRDNYFIYFISNIEQKNNITINRILARKIGDGIPSNYSFNLEKIES</sequence>
<accession>A0ACD4PKA6</accession>
<evidence type="ECO:0000313" key="2">
    <source>
        <dbReference type="Proteomes" id="UP001213039"/>
    </source>
</evidence>
<proteinExistence type="predicted"/>
<name>A0ACD4PKA6_9BACT</name>